<accession>A0AAV4PF18</accession>
<comment type="caution">
    <text evidence="1">The sequence shown here is derived from an EMBL/GenBank/DDBJ whole genome shotgun (WGS) entry which is preliminary data.</text>
</comment>
<sequence>MGTDGKREAKRSSLSSEYDIRIVDIRSLRLRGRIGGGQEGGVIGYRISVSTTQSHTTGVCDIRIVGIRCLCAWVEGGGLELLDIGYLILRPKVTLQVWMAERPLCLGS</sequence>
<reference evidence="1 2" key="1">
    <citation type="submission" date="2021-06" db="EMBL/GenBank/DDBJ databases">
        <title>Caerostris darwini draft genome.</title>
        <authorList>
            <person name="Kono N."/>
            <person name="Arakawa K."/>
        </authorList>
    </citation>
    <scope>NUCLEOTIDE SEQUENCE [LARGE SCALE GENOMIC DNA]</scope>
</reference>
<name>A0AAV4PF18_9ARAC</name>
<protein>
    <submittedName>
        <fullName evidence="1">Uncharacterized protein</fullName>
    </submittedName>
</protein>
<dbReference type="EMBL" id="BPLQ01002597">
    <property type="protein sequence ID" value="GIX94316.1"/>
    <property type="molecule type" value="Genomic_DNA"/>
</dbReference>
<keyword evidence="2" id="KW-1185">Reference proteome</keyword>
<dbReference type="Proteomes" id="UP001054837">
    <property type="component" value="Unassembled WGS sequence"/>
</dbReference>
<dbReference type="AlphaFoldDB" id="A0AAV4PF18"/>
<organism evidence="1 2">
    <name type="scientific">Caerostris darwini</name>
    <dbReference type="NCBI Taxonomy" id="1538125"/>
    <lineage>
        <taxon>Eukaryota</taxon>
        <taxon>Metazoa</taxon>
        <taxon>Ecdysozoa</taxon>
        <taxon>Arthropoda</taxon>
        <taxon>Chelicerata</taxon>
        <taxon>Arachnida</taxon>
        <taxon>Araneae</taxon>
        <taxon>Araneomorphae</taxon>
        <taxon>Entelegynae</taxon>
        <taxon>Araneoidea</taxon>
        <taxon>Araneidae</taxon>
        <taxon>Caerostris</taxon>
    </lineage>
</organism>
<evidence type="ECO:0000313" key="1">
    <source>
        <dbReference type="EMBL" id="GIX94316.1"/>
    </source>
</evidence>
<evidence type="ECO:0000313" key="2">
    <source>
        <dbReference type="Proteomes" id="UP001054837"/>
    </source>
</evidence>
<gene>
    <name evidence="1" type="ORF">CDAR_570281</name>
</gene>
<proteinExistence type="predicted"/>